<gene>
    <name evidence="2" type="ORF">DOO78_15660</name>
</gene>
<organism evidence="2 3">
    <name type="scientific">Roseicella frigidaeris</name>
    <dbReference type="NCBI Taxonomy" id="2230885"/>
    <lineage>
        <taxon>Bacteria</taxon>
        <taxon>Pseudomonadati</taxon>
        <taxon>Pseudomonadota</taxon>
        <taxon>Alphaproteobacteria</taxon>
        <taxon>Acetobacterales</taxon>
        <taxon>Roseomonadaceae</taxon>
        <taxon>Roseicella</taxon>
    </lineage>
</organism>
<proteinExistence type="predicted"/>
<keyword evidence="1" id="KW-0732">Signal</keyword>
<dbReference type="AlphaFoldDB" id="A0A327M6T6"/>
<feature type="chain" id="PRO_5016363382" evidence="1">
    <location>
        <begin position="21"/>
        <end position="160"/>
    </location>
</feature>
<sequence>MNSGLRFLALSLVTLLPACATLIEGTSDNVTLSSNPAGAACVVDRNGERVGAVSATPQSVRISKSRHDLVVNCTKEGYQPATKVASSSFTGTTFGNILAGGLVGVAVDAASGANSKYPSEVNVPMAENPKPEVPPQPIAMEPVESNVQPVVYRPRRRPGV</sequence>
<evidence type="ECO:0000256" key="1">
    <source>
        <dbReference type="SAM" id="SignalP"/>
    </source>
</evidence>
<feature type="signal peptide" evidence="1">
    <location>
        <begin position="1"/>
        <end position="20"/>
    </location>
</feature>
<comment type="caution">
    <text evidence="2">The sequence shown here is derived from an EMBL/GenBank/DDBJ whole genome shotgun (WGS) entry which is preliminary data.</text>
</comment>
<evidence type="ECO:0000313" key="3">
    <source>
        <dbReference type="Proteomes" id="UP000249065"/>
    </source>
</evidence>
<accession>A0A327M6T6</accession>
<name>A0A327M6T6_9PROT</name>
<protein>
    <submittedName>
        <fullName evidence="2">Uncharacterized protein</fullName>
    </submittedName>
</protein>
<keyword evidence="3" id="KW-1185">Reference proteome</keyword>
<reference evidence="3" key="1">
    <citation type="submission" date="2018-06" db="EMBL/GenBank/DDBJ databases">
        <authorList>
            <person name="Khan S.A."/>
        </authorList>
    </citation>
    <scope>NUCLEOTIDE SEQUENCE [LARGE SCALE GENOMIC DNA]</scope>
    <source>
        <strain evidence="3">DB-1506</strain>
    </source>
</reference>
<dbReference type="EMBL" id="QLIX01000011">
    <property type="protein sequence ID" value="RAI58165.1"/>
    <property type="molecule type" value="Genomic_DNA"/>
</dbReference>
<evidence type="ECO:0000313" key="2">
    <source>
        <dbReference type="EMBL" id="RAI58165.1"/>
    </source>
</evidence>
<dbReference type="Proteomes" id="UP000249065">
    <property type="component" value="Unassembled WGS sequence"/>
</dbReference>